<dbReference type="InterPro" id="IPR013823">
    <property type="entry name" value="Ribosomal_bL12_C"/>
</dbReference>
<evidence type="ECO:0000256" key="1">
    <source>
        <dbReference type="ARBA" id="ARBA00007197"/>
    </source>
</evidence>
<feature type="region of interest" description="Disordered" evidence="4">
    <location>
        <begin position="1"/>
        <end position="22"/>
    </location>
</feature>
<dbReference type="InterPro" id="IPR014719">
    <property type="entry name" value="Ribosomal_bL12_C/ClpS-like"/>
</dbReference>
<dbReference type="SUPFAM" id="SSF54736">
    <property type="entry name" value="ClpS-like"/>
    <property type="match status" value="1"/>
</dbReference>
<evidence type="ECO:0000313" key="6">
    <source>
        <dbReference type="Proteomes" id="UP000887565"/>
    </source>
</evidence>
<reference evidence="7" key="1">
    <citation type="submission" date="2022-11" db="UniProtKB">
        <authorList>
            <consortium name="WormBaseParasite"/>
        </authorList>
    </citation>
    <scope>IDENTIFICATION</scope>
</reference>
<dbReference type="Pfam" id="PF00542">
    <property type="entry name" value="Ribosomal_L12"/>
    <property type="match status" value="1"/>
</dbReference>
<feature type="domain" description="Large ribosomal subunit protein bL12 C-terminal" evidence="5">
    <location>
        <begin position="34"/>
        <end position="99"/>
    </location>
</feature>
<sequence>MMSFAAAAPSAGPAKVEDDDEGGQTVVAKTSYAVKLLKFADGKKIDLIKEVKNITTGMNLVQAKKFVESLPQTVKTDISKDEAEKLKQKLESLGGECEIA</sequence>
<keyword evidence="2" id="KW-0689">Ribosomal protein</keyword>
<keyword evidence="6" id="KW-1185">Reference proteome</keyword>
<evidence type="ECO:0000256" key="2">
    <source>
        <dbReference type="ARBA" id="ARBA00022980"/>
    </source>
</evidence>
<dbReference type="GO" id="GO:0005762">
    <property type="term" value="C:mitochondrial large ribosomal subunit"/>
    <property type="evidence" value="ECO:0007669"/>
    <property type="project" value="TreeGrafter"/>
</dbReference>
<dbReference type="CDD" id="cd00387">
    <property type="entry name" value="Ribosomal_L7_L12"/>
    <property type="match status" value="1"/>
</dbReference>
<dbReference type="OMA" id="HIRISWA"/>
<dbReference type="WBParaSite" id="nRc.2.0.1.t23506-RA">
    <property type="protein sequence ID" value="nRc.2.0.1.t23506-RA"/>
    <property type="gene ID" value="nRc.2.0.1.g23506"/>
</dbReference>
<dbReference type="PANTHER" id="PTHR45987">
    <property type="entry name" value="39S RIBOSOMAL PROTEIN L12"/>
    <property type="match status" value="1"/>
</dbReference>
<evidence type="ECO:0000313" key="7">
    <source>
        <dbReference type="WBParaSite" id="nRc.2.0.1.t23506-RA"/>
    </source>
</evidence>
<accession>A0A915JD10</accession>
<dbReference type="PANTHER" id="PTHR45987:SF4">
    <property type="entry name" value="LARGE RIBOSOMAL SUBUNIT PROTEIN BL12M"/>
    <property type="match status" value="1"/>
</dbReference>
<feature type="compositionally biased region" description="Low complexity" evidence="4">
    <location>
        <begin position="1"/>
        <end position="14"/>
    </location>
</feature>
<dbReference type="AlphaFoldDB" id="A0A915JD10"/>
<dbReference type="InterPro" id="IPR000206">
    <property type="entry name" value="Ribosomal_bL12"/>
</dbReference>
<proteinExistence type="inferred from homology"/>
<dbReference type="GO" id="GO:0003729">
    <property type="term" value="F:mRNA binding"/>
    <property type="evidence" value="ECO:0007669"/>
    <property type="project" value="TreeGrafter"/>
</dbReference>
<comment type="similarity">
    <text evidence="1">Belongs to the bacterial ribosomal protein bL12 family.</text>
</comment>
<dbReference type="GO" id="GO:0003735">
    <property type="term" value="F:structural constituent of ribosome"/>
    <property type="evidence" value="ECO:0007669"/>
    <property type="project" value="InterPro"/>
</dbReference>
<dbReference type="GO" id="GO:0006412">
    <property type="term" value="P:translation"/>
    <property type="evidence" value="ECO:0007669"/>
    <property type="project" value="InterPro"/>
</dbReference>
<protein>
    <submittedName>
        <fullName evidence="7">Ribosomal protein L7/L12 C-terminal domain-containing protein</fullName>
    </submittedName>
</protein>
<evidence type="ECO:0000256" key="3">
    <source>
        <dbReference type="ARBA" id="ARBA00023274"/>
    </source>
</evidence>
<dbReference type="FunFam" id="3.30.1390.10:FF:000001">
    <property type="entry name" value="50S ribosomal protein L7/L12"/>
    <property type="match status" value="1"/>
</dbReference>
<dbReference type="Proteomes" id="UP000887565">
    <property type="component" value="Unplaced"/>
</dbReference>
<evidence type="ECO:0000256" key="4">
    <source>
        <dbReference type="SAM" id="MobiDB-lite"/>
    </source>
</evidence>
<dbReference type="Gene3D" id="3.30.1390.10">
    <property type="match status" value="1"/>
</dbReference>
<evidence type="ECO:0000259" key="5">
    <source>
        <dbReference type="Pfam" id="PF00542"/>
    </source>
</evidence>
<keyword evidence="3" id="KW-0687">Ribonucleoprotein</keyword>
<organism evidence="6 7">
    <name type="scientific">Romanomermis culicivorax</name>
    <name type="common">Nematode worm</name>
    <dbReference type="NCBI Taxonomy" id="13658"/>
    <lineage>
        <taxon>Eukaryota</taxon>
        <taxon>Metazoa</taxon>
        <taxon>Ecdysozoa</taxon>
        <taxon>Nematoda</taxon>
        <taxon>Enoplea</taxon>
        <taxon>Dorylaimia</taxon>
        <taxon>Mermithida</taxon>
        <taxon>Mermithoidea</taxon>
        <taxon>Mermithidae</taxon>
        <taxon>Romanomermis</taxon>
    </lineage>
</organism>
<name>A0A915JD10_ROMCU</name>